<evidence type="ECO:0000259" key="1">
    <source>
        <dbReference type="Pfam" id="PF19572"/>
    </source>
</evidence>
<proteinExistence type="predicted"/>
<reference evidence="2" key="1">
    <citation type="journal article" date="2015" name="Nature">
        <title>Complex archaea that bridge the gap between prokaryotes and eukaryotes.</title>
        <authorList>
            <person name="Spang A."/>
            <person name="Saw J.H."/>
            <person name="Jorgensen S.L."/>
            <person name="Zaremba-Niedzwiedzka K."/>
            <person name="Martijn J."/>
            <person name="Lind A.E."/>
            <person name="van Eijk R."/>
            <person name="Schleper C."/>
            <person name="Guy L."/>
            <person name="Ettema T.J."/>
        </authorList>
    </citation>
    <scope>NUCLEOTIDE SEQUENCE</scope>
</reference>
<dbReference type="Gene3D" id="2.40.160.60">
    <property type="entry name" value="Outer membrane protein transport protein (OMPP1/FadL/TodX)"/>
    <property type="match status" value="1"/>
</dbReference>
<accession>A0A0F8Z5H8</accession>
<comment type="caution">
    <text evidence="2">The sequence shown here is derived from an EMBL/GenBank/DDBJ whole genome shotgun (WGS) entry which is preliminary data.</text>
</comment>
<dbReference type="NCBIfam" id="NF033709">
    <property type="entry name" value="PorV_fam"/>
    <property type="match status" value="1"/>
</dbReference>
<name>A0A0F8Z5H8_9ZZZZ</name>
<protein>
    <recommendedName>
        <fullName evidence="1">Type IX secretion system protein PorV domain-containing protein</fullName>
    </recommendedName>
</protein>
<organism evidence="2">
    <name type="scientific">marine sediment metagenome</name>
    <dbReference type="NCBI Taxonomy" id="412755"/>
    <lineage>
        <taxon>unclassified sequences</taxon>
        <taxon>metagenomes</taxon>
        <taxon>ecological metagenomes</taxon>
    </lineage>
</organism>
<sequence length="272" mass="30098">MGIYVPNEFAVDAGYSRLLTDRFSGGIVFRFIRSDLTSGINIGGADSKAAVAIAGDLGFYYRNTDIVLGDKDGTLAFGVNVQNMGNKISYTETSDKAFLPINLKLGAAITVEMDDYNTITFMADVNKLLVPTPPIYAEDSLGRTVLDNTGDWTILHGMDPHVPTPVGMVQSFYDAPGVLMDDGSRSIFREEMNEIMIGIGTEYWYREQFAIRAGYFHEHQTKGNRKYVTLGIGLRLNVFALDFSYLVPVKQNNPLANTLRFTLAFEFGNPPI</sequence>
<evidence type="ECO:0000313" key="2">
    <source>
        <dbReference type="EMBL" id="KKK81265.1"/>
    </source>
</evidence>
<dbReference type="AlphaFoldDB" id="A0A0F8Z5H8"/>
<dbReference type="NCBIfam" id="NF033710">
    <property type="entry name" value="T9SS_OM_PorV"/>
    <property type="match status" value="1"/>
</dbReference>
<dbReference type="Pfam" id="PF19572">
    <property type="entry name" value="PorV"/>
    <property type="match status" value="1"/>
</dbReference>
<feature type="domain" description="Type IX secretion system protein PorV" evidence="1">
    <location>
        <begin position="3"/>
        <end position="134"/>
    </location>
</feature>
<dbReference type="InterPro" id="IPR045741">
    <property type="entry name" value="PorV"/>
</dbReference>
<dbReference type="InterPro" id="IPR047799">
    <property type="entry name" value="T9SS_OM_PorV"/>
</dbReference>
<dbReference type="EMBL" id="LAZR01053199">
    <property type="protein sequence ID" value="KKK81265.1"/>
    <property type="molecule type" value="Genomic_DNA"/>
</dbReference>
<gene>
    <name evidence="2" type="ORF">LCGC14_2815230</name>
</gene>